<organism evidence="2 3">
    <name type="scientific">Bemisia tabaci</name>
    <name type="common">Sweetpotato whitefly</name>
    <name type="synonym">Aleurodes tabaci</name>
    <dbReference type="NCBI Taxonomy" id="7038"/>
    <lineage>
        <taxon>Eukaryota</taxon>
        <taxon>Metazoa</taxon>
        <taxon>Ecdysozoa</taxon>
        <taxon>Arthropoda</taxon>
        <taxon>Hexapoda</taxon>
        <taxon>Insecta</taxon>
        <taxon>Pterygota</taxon>
        <taxon>Neoptera</taxon>
        <taxon>Paraneoptera</taxon>
        <taxon>Hemiptera</taxon>
        <taxon>Sternorrhyncha</taxon>
        <taxon>Aleyrodoidea</taxon>
        <taxon>Aleyrodidae</taxon>
        <taxon>Aleyrodinae</taxon>
        <taxon>Bemisia</taxon>
    </lineage>
</organism>
<sequence>MNEMKPTHTPPPARPEPTTKVTSRTTHTPQGHPANRADEKQRARADAPIRSASRDTRPRTGRGRKASHNIIKVRTPTGPKVRLAQVSEPIYENVPLPWVMPGKRETNSPDQRLRSSEPNLPISPEPRIHTSASKARKAVLETNNNISSSQHVAHVATVPSVEPMIPHSTAVNSHVASTVLSSVNQSSNSLNQFLQSEDRNELAPEQYSHNLSTDLSFLSGSGSMEERTEKGRKMWSGLVGSKKSEPPSLLNKKATGNKNVASDLRWSMDLRWLPASFGIYPATSKEPMCRALEKALGDDNQLFFEFEKIPKVKYDADFTTALLSENVHRNR</sequence>
<evidence type="ECO:0000313" key="2">
    <source>
        <dbReference type="EMBL" id="CAH0384723.1"/>
    </source>
</evidence>
<feature type="region of interest" description="Disordered" evidence="1">
    <location>
        <begin position="1"/>
        <end position="78"/>
    </location>
</feature>
<dbReference type="Proteomes" id="UP001152759">
    <property type="component" value="Chromosome 2"/>
</dbReference>
<evidence type="ECO:0000313" key="3">
    <source>
        <dbReference type="Proteomes" id="UP001152759"/>
    </source>
</evidence>
<feature type="compositionally biased region" description="Basic and acidic residues" evidence="1">
    <location>
        <begin position="35"/>
        <end position="58"/>
    </location>
</feature>
<proteinExistence type="predicted"/>
<feature type="region of interest" description="Disordered" evidence="1">
    <location>
        <begin position="101"/>
        <end position="127"/>
    </location>
</feature>
<feature type="compositionally biased region" description="Basic and acidic residues" evidence="1">
    <location>
        <begin position="102"/>
        <end position="115"/>
    </location>
</feature>
<evidence type="ECO:0000256" key="1">
    <source>
        <dbReference type="SAM" id="MobiDB-lite"/>
    </source>
</evidence>
<keyword evidence="3" id="KW-1185">Reference proteome</keyword>
<accession>A0A9P0A5K6</accession>
<gene>
    <name evidence="2" type="ORF">BEMITA_LOCUS4019</name>
</gene>
<name>A0A9P0A5K6_BEMTA</name>
<feature type="compositionally biased region" description="Polar residues" evidence="1">
    <location>
        <begin position="20"/>
        <end position="29"/>
    </location>
</feature>
<protein>
    <submittedName>
        <fullName evidence="2">Uncharacterized protein</fullName>
    </submittedName>
</protein>
<reference evidence="2" key="1">
    <citation type="submission" date="2021-12" db="EMBL/GenBank/DDBJ databases">
        <authorList>
            <person name="King R."/>
        </authorList>
    </citation>
    <scope>NUCLEOTIDE SEQUENCE</scope>
</reference>
<dbReference type="AlphaFoldDB" id="A0A9P0A5K6"/>
<dbReference type="EMBL" id="OU963863">
    <property type="protein sequence ID" value="CAH0384723.1"/>
    <property type="molecule type" value="Genomic_DNA"/>
</dbReference>